<protein>
    <submittedName>
        <fullName evidence="3">Glucose 1-dehydrogenase</fullName>
        <ecNumber evidence="3">1.1.1.47</ecNumber>
    </submittedName>
</protein>
<proteinExistence type="inferred from homology"/>
<dbReference type="SUPFAM" id="SSF51735">
    <property type="entry name" value="NAD(P)-binding Rossmann-fold domains"/>
    <property type="match status" value="1"/>
</dbReference>
<dbReference type="GO" id="GO:0047936">
    <property type="term" value="F:glucose 1-dehydrogenase [NAD(P)+] activity"/>
    <property type="evidence" value="ECO:0007669"/>
    <property type="project" value="UniProtKB-EC"/>
</dbReference>
<dbReference type="PRINTS" id="PR00081">
    <property type="entry name" value="GDHRDH"/>
</dbReference>
<dbReference type="SMART" id="SM00822">
    <property type="entry name" value="PKS_KR"/>
    <property type="match status" value="1"/>
</dbReference>
<keyword evidence="3" id="KW-0560">Oxidoreductase</keyword>
<evidence type="ECO:0000256" key="1">
    <source>
        <dbReference type="ARBA" id="ARBA00006484"/>
    </source>
</evidence>
<dbReference type="RefSeq" id="WP_219760871.1">
    <property type="nucleotide sequence ID" value="NZ_JAHYBZ010000001.1"/>
</dbReference>
<dbReference type="Gene3D" id="3.40.50.720">
    <property type="entry name" value="NAD(P)-binding Rossmann-like Domain"/>
    <property type="match status" value="1"/>
</dbReference>
<sequence>MAQDWLGLAGHVAIVTGAAGGIGSAIAVELAAAGAAVGVLDLDGAAAEMVAAGLRTKGARAVAAACNTTDEASVHAALEATRATLGDAAILVNNAGILRPGALADLPIAQWNALMAVNLTGYLACAQAVRPQMLARGGGAIVHIASIAATNPQPRSGAYSPSKAGVAMLSRQLALEWGPDGIRSNIVSPGFIRTPMSESFYQAPGILERREAIVPRRRVGKPQDIADAVTFLASPRASYVNGAELLVDGGLDQVMMELTPRPGF</sequence>
<reference evidence="3 4" key="1">
    <citation type="submission" date="2021-07" db="EMBL/GenBank/DDBJ databases">
        <authorList>
            <person name="So Y."/>
        </authorList>
    </citation>
    <scope>NUCLEOTIDE SEQUENCE [LARGE SCALE GENOMIC DNA]</scope>
    <source>
        <strain evidence="3 4">HJA6</strain>
    </source>
</reference>
<dbReference type="EC" id="1.1.1.47" evidence="3"/>
<accession>A0ABS7A2D5</accession>
<evidence type="ECO:0000259" key="2">
    <source>
        <dbReference type="SMART" id="SM00822"/>
    </source>
</evidence>
<dbReference type="Proteomes" id="UP001196565">
    <property type="component" value="Unassembled WGS sequence"/>
</dbReference>
<dbReference type="Pfam" id="PF13561">
    <property type="entry name" value="adh_short_C2"/>
    <property type="match status" value="1"/>
</dbReference>
<dbReference type="InterPro" id="IPR002347">
    <property type="entry name" value="SDR_fam"/>
</dbReference>
<dbReference type="NCBIfam" id="NF005559">
    <property type="entry name" value="PRK07231.1"/>
    <property type="match status" value="1"/>
</dbReference>
<keyword evidence="4" id="KW-1185">Reference proteome</keyword>
<dbReference type="PANTHER" id="PTHR42760:SF123">
    <property type="entry name" value="OXIDOREDUCTASE"/>
    <property type="match status" value="1"/>
</dbReference>
<name>A0ABS7A2D5_9PROT</name>
<evidence type="ECO:0000313" key="3">
    <source>
        <dbReference type="EMBL" id="MBW6396492.1"/>
    </source>
</evidence>
<dbReference type="PANTHER" id="PTHR42760">
    <property type="entry name" value="SHORT-CHAIN DEHYDROGENASES/REDUCTASES FAMILY MEMBER"/>
    <property type="match status" value="1"/>
</dbReference>
<comment type="similarity">
    <text evidence="1">Belongs to the short-chain dehydrogenases/reductases (SDR) family.</text>
</comment>
<dbReference type="EMBL" id="JAHYBZ010000001">
    <property type="protein sequence ID" value="MBW6396492.1"/>
    <property type="molecule type" value="Genomic_DNA"/>
</dbReference>
<evidence type="ECO:0000313" key="4">
    <source>
        <dbReference type="Proteomes" id="UP001196565"/>
    </source>
</evidence>
<comment type="caution">
    <text evidence="3">The sequence shown here is derived from an EMBL/GenBank/DDBJ whole genome shotgun (WGS) entry which is preliminary data.</text>
</comment>
<dbReference type="InterPro" id="IPR057326">
    <property type="entry name" value="KR_dom"/>
</dbReference>
<dbReference type="CDD" id="cd05233">
    <property type="entry name" value="SDR_c"/>
    <property type="match status" value="1"/>
</dbReference>
<dbReference type="InterPro" id="IPR036291">
    <property type="entry name" value="NAD(P)-bd_dom_sf"/>
</dbReference>
<dbReference type="PRINTS" id="PR00080">
    <property type="entry name" value="SDRFAMILY"/>
</dbReference>
<gene>
    <name evidence="3" type="ORF">KPL78_01480</name>
</gene>
<feature type="domain" description="Ketoreductase" evidence="2">
    <location>
        <begin position="11"/>
        <end position="195"/>
    </location>
</feature>
<organism evidence="3 4">
    <name type="scientific">Roseomonas alba</name>
    <dbReference type="NCBI Taxonomy" id="2846776"/>
    <lineage>
        <taxon>Bacteria</taxon>
        <taxon>Pseudomonadati</taxon>
        <taxon>Pseudomonadota</taxon>
        <taxon>Alphaproteobacteria</taxon>
        <taxon>Acetobacterales</taxon>
        <taxon>Roseomonadaceae</taxon>
        <taxon>Roseomonas</taxon>
    </lineage>
</organism>